<dbReference type="EMBL" id="JAAOAR010000907">
    <property type="protein sequence ID" value="KAF5572522.1"/>
    <property type="molecule type" value="Genomic_DNA"/>
</dbReference>
<organism evidence="2 3">
    <name type="scientific">Fusarium pseudoanthophilum</name>
    <dbReference type="NCBI Taxonomy" id="48495"/>
    <lineage>
        <taxon>Eukaryota</taxon>
        <taxon>Fungi</taxon>
        <taxon>Dikarya</taxon>
        <taxon>Ascomycota</taxon>
        <taxon>Pezizomycotina</taxon>
        <taxon>Sordariomycetes</taxon>
        <taxon>Hypocreomycetidae</taxon>
        <taxon>Hypocreales</taxon>
        <taxon>Nectriaceae</taxon>
        <taxon>Fusarium</taxon>
        <taxon>Fusarium fujikuroi species complex</taxon>
    </lineage>
</organism>
<dbReference type="Proteomes" id="UP000544095">
    <property type="component" value="Unassembled WGS sequence"/>
</dbReference>
<feature type="compositionally biased region" description="Polar residues" evidence="1">
    <location>
        <begin position="104"/>
        <end position="122"/>
    </location>
</feature>
<comment type="caution">
    <text evidence="2">The sequence shown here is derived from an EMBL/GenBank/DDBJ whole genome shotgun (WGS) entry which is preliminary data.</text>
</comment>
<sequence>MASPTPVQAHQAARAPVIPRNHSASSNEDTVNTQDDFPASSTPSSSPLSGPSSSASHSQPSSSTGEDRAITSALKRLAEDPDSIDNGRPEKKARVVPFEEDAPQTLSKHLPSLNSPDSSASNIARVPRDPATLPEQSGPSQPLVSSRPQAEVADETPPRMG</sequence>
<gene>
    <name evidence="2" type="ORF">FPANT_13020</name>
</gene>
<feature type="compositionally biased region" description="Polar residues" evidence="1">
    <location>
        <begin position="22"/>
        <end position="35"/>
    </location>
</feature>
<name>A0A8H5KG35_9HYPO</name>
<evidence type="ECO:0000313" key="2">
    <source>
        <dbReference type="EMBL" id="KAF5572522.1"/>
    </source>
</evidence>
<feature type="compositionally biased region" description="Low complexity" evidence="1">
    <location>
        <begin position="38"/>
        <end position="63"/>
    </location>
</feature>
<dbReference type="AlphaFoldDB" id="A0A8H5KG35"/>
<keyword evidence="3" id="KW-1185">Reference proteome</keyword>
<accession>A0A8H5KG35</accession>
<evidence type="ECO:0000313" key="3">
    <source>
        <dbReference type="Proteomes" id="UP000544095"/>
    </source>
</evidence>
<feature type="compositionally biased region" description="Polar residues" evidence="1">
    <location>
        <begin position="134"/>
        <end position="148"/>
    </location>
</feature>
<reference evidence="2 3" key="1">
    <citation type="submission" date="2020-05" db="EMBL/GenBank/DDBJ databases">
        <title>Identification and distribution of gene clusters putatively required for synthesis of sphingolipid metabolism inhibitors in phylogenetically diverse species of the filamentous fungus Fusarium.</title>
        <authorList>
            <person name="Kim H.-S."/>
            <person name="Busman M."/>
            <person name="Brown D.W."/>
            <person name="Divon H."/>
            <person name="Uhlig S."/>
            <person name="Proctor R.H."/>
        </authorList>
    </citation>
    <scope>NUCLEOTIDE SEQUENCE [LARGE SCALE GENOMIC DNA]</scope>
    <source>
        <strain evidence="2 3">NRRL 25211</strain>
    </source>
</reference>
<evidence type="ECO:0000256" key="1">
    <source>
        <dbReference type="SAM" id="MobiDB-lite"/>
    </source>
</evidence>
<feature type="region of interest" description="Disordered" evidence="1">
    <location>
        <begin position="1"/>
        <end position="161"/>
    </location>
</feature>
<protein>
    <submittedName>
        <fullName evidence="2">Uncharacterized protein</fullName>
    </submittedName>
</protein>
<proteinExistence type="predicted"/>